<comment type="caution">
    <text evidence="1">The sequence shown here is derived from an EMBL/GenBank/DDBJ whole genome shotgun (WGS) entry which is preliminary data.</text>
</comment>
<feature type="non-terminal residue" evidence="1">
    <location>
        <position position="1"/>
    </location>
</feature>
<organism evidence="1">
    <name type="scientific">marine sediment metagenome</name>
    <dbReference type="NCBI Taxonomy" id="412755"/>
    <lineage>
        <taxon>unclassified sequences</taxon>
        <taxon>metagenomes</taxon>
        <taxon>ecological metagenomes</taxon>
    </lineage>
</organism>
<evidence type="ECO:0000313" key="1">
    <source>
        <dbReference type="EMBL" id="KKM65359.1"/>
    </source>
</evidence>
<protein>
    <submittedName>
        <fullName evidence="1">Uncharacterized protein</fullName>
    </submittedName>
</protein>
<proteinExistence type="predicted"/>
<dbReference type="AlphaFoldDB" id="A0A0F9J6G8"/>
<sequence>MVLDTLELKRGLLRFTGTQTANRLKVGQMTYTTKKKNAKNFKKKGDGFKMDLPNKVSKKLQRTWRLIELDRIKNTPEPTEEEIKKHQQNIKDILKLRE</sequence>
<dbReference type="EMBL" id="LAZR01010737">
    <property type="protein sequence ID" value="KKM65359.1"/>
    <property type="molecule type" value="Genomic_DNA"/>
</dbReference>
<reference evidence="1" key="1">
    <citation type="journal article" date="2015" name="Nature">
        <title>Complex archaea that bridge the gap between prokaryotes and eukaryotes.</title>
        <authorList>
            <person name="Spang A."/>
            <person name="Saw J.H."/>
            <person name="Jorgensen S.L."/>
            <person name="Zaremba-Niedzwiedzka K."/>
            <person name="Martijn J."/>
            <person name="Lind A.E."/>
            <person name="van Eijk R."/>
            <person name="Schleper C."/>
            <person name="Guy L."/>
            <person name="Ettema T.J."/>
        </authorList>
    </citation>
    <scope>NUCLEOTIDE SEQUENCE</scope>
</reference>
<gene>
    <name evidence="1" type="ORF">LCGC14_1492030</name>
</gene>
<name>A0A0F9J6G8_9ZZZZ</name>
<accession>A0A0F9J6G8</accession>